<dbReference type="Pfam" id="PF00754">
    <property type="entry name" value="F5_F8_type_C"/>
    <property type="match status" value="1"/>
</dbReference>
<accession>A0AAU7PFM7</accession>
<dbReference type="SUPFAM" id="SSF49785">
    <property type="entry name" value="Galactose-binding domain-like"/>
    <property type="match status" value="1"/>
</dbReference>
<dbReference type="EMBL" id="PP856017">
    <property type="protein sequence ID" value="XBS47690.1"/>
    <property type="molecule type" value="Genomic_DNA"/>
</dbReference>
<dbReference type="Gene3D" id="2.60.120.260">
    <property type="entry name" value="Galactose-binding domain-like"/>
    <property type="match status" value="1"/>
</dbReference>
<dbReference type="InterPro" id="IPR008979">
    <property type="entry name" value="Galactose-bd-like_sf"/>
</dbReference>
<reference evidence="2" key="1">
    <citation type="submission" date="2024-05" db="EMBL/GenBank/DDBJ databases">
        <title>Isolation and characterization of the novel Burkholderia jumbo bacteriophage Surprise13.</title>
        <authorList>
            <person name="Supina B.S.I."/>
            <person name="Dennis J."/>
        </authorList>
    </citation>
    <scope>NUCLEOTIDE SEQUENCE</scope>
</reference>
<evidence type="ECO:0000313" key="2">
    <source>
        <dbReference type="EMBL" id="XBS47690.1"/>
    </source>
</evidence>
<protein>
    <recommendedName>
        <fullName evidence="1">F5/8 type C domain-containing protein</fullName>
    </recommendedName>
</protein>
<organism evidence="2">
    <name type="scientific">Burkholderia phage vB_BgluM-SURPRISE13</name>
    <dbReference type="NCBI Taxonomy" id="3159457"/>
    <lineage>
        <taxon>Viruses</taxon>
    </lineage>
</organism>
<gene>
    <name evidence="2" type="ORF">SURPRISE13_091</name>
</gene>
<proteinExistence type="predicted"/>
<dbReference type="PROSITE" id="PS50022">
    <property type="entry name" value="FA58C_3"/>
    <property type="match status" value="1"/>
</dbReference>
<sequence>MLDVMLLKKKVSNTGTYRYVRLNNILPPSGTSYTTIGEIEIIDTSSGTNWCRQPGAVASASSSYPGQTPDQAIDGIVSQNPGNRWSSNGGVGQWFMVDFGQPRFFDSIQLALITGNNQDPVSFTIQGSTDGTNFTNLKTVNRGTYPTNVFTEVYKT</sequence>
<feature type="domain" description="F5/8 type C" evidence="1">
    <location>
        <begin position="36"/>
        <end position="156"/>
    </location>
</feature>
<evidence type="ECO:0000259" key="1">
    <source>
        <dbReference type="PROSITE" id="PS50022"/>
    </source>
</evidence>
<name>A0AAU7PFM7_9VIRU</name>
<dbReference type="InterPro" id="IPR000421">
    <property type="entry name" value="FA58C"/>
</dbReference>